<dbReference type="InterPro" id="IPR001279">
    <property type="entry name" value="Metallo-B-lactamas"/>
</dbReference>
<keyword evidence="8" id="KW-0963">Cytoplasm</keyword>
<dbReference type="EC" id="3.5.2.6" evidence="6"/>
<name>A0AAD8FR79_ACIOX</name>
<keyword evidence="10" id="KW-0540">Nuclease</keyword>
<evidence type="ECO:0000256" key="9">
    <source>
        <dbReference type="ARBA" id="ARBA00022499"/>
    </source>
</evidence>
<evidence type="ECO:0000256" key="13">
    <source>
        <dbReference type="ARBA" id="ARBA00022839"/>
    </source>
</evidence>
<keyword evidence="18" id="KW-0539">Nucleus</keyword>
<comment type="caution">
    <text evidence="25">The sequence shown here is derived from an EMBL/GenBank/DDBJ whole genome shotgun (WGS) entry which is preliminary data.</text>
</comment>
<dbReference type="GO" id="GO:0031848">
    <property type="term" value="P:protection from non-homologous end joining at telomere"/>
    <property type="evidence" value="ECO:0007669"/>
    <property type="project" value="UniProtKB-ARBA"/>
</dbReference>
<dbReference type="InterPro" id="IPR036866">
    <property type="entry name" value="RibonucZ/Hydroxyglut_hydro"/>
</dbReference>
<dbReference type="Pfam" id="PF07522">
    <property type="entry name" value="DRMBL"/>
    <property type="match status" value="1"/>
</dbReference>
<dbReference type="GO" id="GO:0005634">
    <property type="term" value="C:nucleus"/>
    <property type="evidence" value="ECO:0007669"/>
    <property type="project" value="UniProtKB-SubCell"/>
</dbReference>
<dbReference type="PANTHER" id="PTHR23240">
    <property type="entry name" value="DNA CROSS-LINK REPAIR PROTEIN PSO2/SNM1-RELATED"/>
    <property type="match status" value="1"/>
</dbReference>
<dbReference type="FunFam" id="3.60.15.10:FF:000022">
    <property type="entry name" value="DNA cross-link repair 1B"/>
    <property type="match status" value="1"/>
</dbReference>
<feature type="region of interest" description="Disordered" evidence="22">
    <location>
        <begin position="521"/>
        <end position="572"/>
    </location>
</feature>
<evidence type="ECO:0000256" key="19">
    <source>
        <dbReference type="ARBA" id="ARBA00039555"/>
    </source>
</evidence>
<evidence type="ECO:0000256" key="11">
    <source>
        <dbReference type="ARBA" id="ARBA00022763"/>
    </source>
</evidence>
<evidence type="ECO:0000256" key="18">
    <source>
        <dbReference type="ARBA" id="ARBA00023242"/>
    </source>
</evidence>
<accession>A0AAD8FR79</accession>
<dbReference type="FunFam" id="3.40.50.12650:FF:000003">
    <property type="entry name" value="DNA cross-link repair 1B"/>
    <property type="match status" value="1"/>
</dbReference>
<evidence type="ECO:0000256" key="8">
    <source>
        <dbReference type="ARBA" id="ARBA00022490"/>
    </source>
</evidence>
<dbReference type="GO" id="GO:0036297">
    <property type="term" value="P:interstrand cross-link repair"/>
    <property type="evidence" value="ECO:0007669"/>
    <property type="project" value="TreeGrafter"/>
</dbReference>
<evidence type="ECO:0000256" key="6">
    <source>
        <dbReference type="ARBA" id="ARBA00012865"/>
    </source>
</evidence>
<gene>
    <name evidence="25" type="ORF">AOXY_G30758</name>
</gene>
<proteinExistence type="inferred from homology"/>
<dbReference type="Pfam" id="PF12706">
    <property type="entry name" value="Lactamase_B_2"/>
    <property type="match status" value="1"/>
</dbReference>
<feature type="compositionally biased region" description="Polar residues" evidence="22">
    <location>
        <begin position="523"/>
        <end position="542"/>
    </location>
</feature>
<dbReference type="EMBL" id="JAGXEW010000045">
    <property type="protein sequence ID" value="KAK1152658.1"/>
    <property type="molecule type" value="Genomic_DNA"/>
</dbReference>
<comment type="subcellular location">
    <subcellularLocation>
        <location evidence="4">Chromosome</location>
        <location evidence="4">Telomere</location>
    </subcellularLocation>
    <subcellularLocation>
        <location evidence="3">Cytoplasm</location>
        <location evidence="3">Cytoskeleton</location>
        <location evidence="3">Microtubule organizing center</location>
        <location evidence="3">Centrosome</location>
    </subcellularLocation>
    <subcellularLocation>
        <location evidence="2">Nucleus</location>
    </subcellularLocation>
</comment>
<sequence length="794" mass="87931">MNGAVIPHTPLAVDFWQLRKCSQARLFFLSHMHADHTSGLTSTWSNRPIYCSPLTAKLLRLKLQVKDRWIRPLEVGHAHLMPLDEVGKETMTVTLIDANHCPGSVMFLFEGYFGTILYTGDFRYTPLMLREPCLSKHKQIDVLYLDNTNASRDRVLPSRSQATQQIKELIRQHPEHNIVIGLYKLGKESLLVELALEFRSWVVVSPERMETMRVLGLPDVFVTEEGAGRFRVVEQREVKHSALIQWNTQHPTLAILPTSRPLTPWHCNLHVVPYSDHSSFQELEEFVRALEPGSVIPIVASSACNFSAYLSHREQRGPVEVPESVQLFMKKDPEPPAKHVPGPPRHGPPIPRGVVFESPEHNPRPNQRQGEDRKTGPPLDELEPQDRKTGPPLDEQEPQDRKTGPPLDELEPQVRKTGPPLDEQEPQVRKTGPPLDEQEPQDRKTGPSLDELEPQDRKTGPPLDELEPQRQDPDFPNKVLGDSSRTATQVAVRRGRKLPRSLAFCGGNRKQMKLDDVWCKNGLGSSTQASGNTLEDNPTLKSSCELFTPPKRLNGSKAEGEDDGGLQEPSRRDPGCLAEDLECRAWQGVSQRPWRAENESVWPHGNGGLMRESGAESAWLSKNAEAETCLQHTRDAVPVDRAGSTCLSEQAGAPSFPESAGFTTGAPVRAARCKALAATSSHLAGKCRLAPLNKVGHKGLYEGASPVQAARCKALAATSSHLAGKCRLAPLNKGGHKGLYEGASPVRAASCKALAITSSRLAEKYRLSPLNRARQRNPTFDELVERCTGRSQSS</sequence>
<comment type="similarity">
    <text evidence="5">Belongs to the DNA repair metallo-beta-lactamase (DRMBL) family.</text>
</comment>
<dbReference type="CDD" id="cd16273">
    <property type="entry name" value="SNM1A-1C-like_MBL-fold"/>
    <property type="match status" value="1"/>
</dbReference>
<dbReference type="Gene3D" id="3.40.50.12650">
    <property type="match status" value="1"/>
</dbReference>
<evidence type="ECO:0000256" key="1">
    <source>
        <dbReference type="ARBA" id="ARBA00001526"/>
    </source>
</evidence>
<keyword evidence="15" id="KW-0779">Telomere</keyword>
<dbReference type="PANTHER" id="PTHR23240:SF26">
    <property type="entry name" value="5' EXONUCLEASE APOLLO"/>
    <property type="match status" value="1"/>
</dbReference>
<evidence type="ECO:0000256" key="10">
    <source>
        <dbReference type="ARBA" id="ARBA00022722"/>
    </source>
</evidence>
<keyword evidence="26" id="KW-1185">Reference proteome</keyword>
<keyword evidence="7" id="KW-0158">Chromosome</keyword>
<feature type="compositionally biased region" description="Basic and acidic residues" evidence="22">
    <location>
        <begin position="358"/>
        <end position="375"/>
    </location>
</feature>
<dbReference type="Proteomes" id="UP001230051">
    <property type="component" value="Unassembled WGS sequence"/>
</dbReference>
<evidence type="ECO:0000256" key="3">
    <source>
        <dbReference type="ARBA" id="ARBA00004300"/>
    </source>
</evidence>
<feature type="compositionally biased region" description="Pro residues" evidence="22">
    <location>
        <begin position="341"/>
        <end position="351"/>
    </location>
</feature>
<evidence type="ECO:0000256" key="5">
    <source>
        <dbReference type="ARBA" id="ARBA00010304"/>
    </source>
</evidence>
<dbReference type="Gene3D" id="3.60.15.10">
    <property type="entry name" value="Ribonuclease Z/Hydroxyacylglutathione hydrolase-like"/>
    <property type="match status" value="1"/>
</dbReference>
<keyword evidence="17" id="KW-0206">Cytoskeleton</keyword>
<keyword evidence="9" id="KW-1017">Isopeptide bond</keyword>
<evidence type="ECO:0000256" key="2">
    <source>
        <dbReference type="ARBA" id="ARBA00004123"/>
    </source>
</evidence>
<evidence type="ECO:0000256" key="22">
    <source>
        <dbReference type="SAM" id="MobiDB-lite"/>
    </source>
</evidence>
<dbReference type="AlphaFoldDB" id="A0AAD8FR79"/>
<keyword evidence="14" id="KW-0832">Ubl conjugation</keyword>
<evidence type="ECO:0000256" key="4">
    <source>
        <dbReference type="ARBA" id="ARBA00004574"/>
    </source>
</evidence>
<dbReference type="InterPro" id="IPR011084">
    <property type="entry name" value="DRMBL"/>
</dbReference>
<keyword evidence="13" id="KW-0269">Exonuclease</keyword>
<evidence type="ECO:0000256" key="7">
    <source>
        <dbReference type="ARBA" id="ARBA00022454"/>
    </source>
</evidence>
<evidence type="ECO:0000259" key="24">
    <source>
        <dbReference type="Pfam" id="PF12706"/>
    </source>
</evidence>
<keyword evidence="11" id="KW-0227">DNA damage</keyword>
<feature type="region of interest" description="Disordered" evidence="22">
    <location>
        <begin position="331"/>
        <end position="494"/>
    </location>
</feature>
<dbReference type="GO" id="GO:0035312">
    <property type="term" value="F:5'-3' DNA exonuclease activity"/>
    <property type="evidence" value="ECO:0007669"/>
    <property type="project" value="TreeGrafter"/>
</dbReference>
<dbReference type="GO" id="GO:0008800">
    <property type="term" value="F:beta-lactamase activity"/>
    <property type="evidence" value="ECO:0007669"/>
    <property type="project" value="UniProtKB-EC"/>
</dbReference>
<comment type="catalytic activity">
    <reaction evidence="1">
        <text>a beta-lactam + H2O = a substituted beta-amino acid</text>
        <dbReference type="Rhea" id="RHEA:20401"/>
        <dbReference type="ChEBI" id="CHEBI:15377"/>
        <dbReference type="ChEBI" id="CHEBI:35627"/>
        <dbReference type="ChEBI" id="CHEBI:140347"/>
        <dbReference type="EC" id="3.5.2.6"/>
    </reaction>
</comment>
<feature type="domain" description="DNA repair metallo-beta-lactamase" evidence="23">
    <location>
        <begin position="255"/>
        <end position="301"/>
    </location>
</feature>
<evidence type="ECO:0000313" key="25">
    <source>
        <dbReference type="EMBL" id="KAK1152658.1"/>
    </source>
</evidence>
<dbReference type="GO" id="GO:0005813">
    <property type="term" value="C:centrosome"/>
    <property type="evidence" value="ECO:0007669"/>
    <property type="project" value="UniProtKB-SubCell"/>
</dbReference>
<keyword evidence="12" id="KW-0378">Hydrolase</keyword>
<reference evidence="25" key="1">
    <citation type="submission" date="2022-02" db="EMBL/GenBank/DDBJ databases">
        <title>Atlantic sturgeon de novo genome assembly.</title>
        <authorList>
            <person name="Stock M."/>
            <person name="Klopp C."/>
            <person name="Guiguen Y."/>
            <person name="Cabau C."/>
            <person name="Parinello H."/>
            <person name="Santidrian Yebra-Pimentel E."/>
            <person name="Kuhl H."/>
            <person name="Dirks R.P."/>
            <person name="Guessner J."/>
            <person name="Wuertz S."/>
            <person name="Du K."/>
            <person name="Schartl M."/>
        </authorList>
    </citation>
    <scope>NUCLEOTIDE SEQUENCE</scope>
    <source>
        <strain evidence="25">STURGEONOMICS-FGT-2020</strain>
        <tissue evidence="25">Whole blood</tissue>
    </source>
</reference>
<feature type="domain" description="Metallo-beta-lactamase" evidence="24">
    <location>
        <begin position="25"/>
        <end position="155"/>
    </location>
</feature>
<dbReference type="SUPFAM" id="SSF56281">
    <property type="entry name" value="Metallo-hydrolase/oxidoreductase"/>
    <property type="match status" value="1"/>
</dbReference>
<evidence type="ECO:0000256" key="21">
    <source>
        <dbReference type="ARBA" id="ARBA00042738"/>
    </source>
</evidence>
<evidence type="ECO:0000256" key="15">
    <source>
        <dbReference type="ARBA" id="ARBA00022895"/>
    </source>
</evidence>
<evidence type="ECO:0000256" key="14">
    <source>
        <dbReference type="ARBA" id="ARBA00022843"/>
    </source>
</evidence>
<dbReference type="GO" id="GO:0006303">
    <property type="term" value="P:double-strand break repair via nonhomologous end joining"/>
    <property type="evidence" value="ECO:0007669"/>
    <property type="project" value="TreeGrafter"/>
</dbReference>
<evidence type="ECO:0000313" key="26">
    <source>
        <dbReference type="Proteomes" id="UP001230051"/>
    </source>
</evidence>
<keyword evidence="16" id="KW-0234">DNA repair</keyword>
<dbReference type="GO" id="GO:0000781">
    <property type="term" value="C:chromosome, telomeric region"/>
    <property type="evidence" value="ECO:0007669"/>
    <property type="project" value="UniProtKB-SubCell"/>
</dbReference>
<evidence type="ECO:0000256" key="12">
    <source>
        <dbReference type="ARBA" id="ARBA00022801"/>
    </source>
</evidence>
<protein>
    <recommendedName>
        <fullName evidence="19">5' exonuclease Apollo</fullName>
        <ecNumber evidence="6">3.5.2.6</ecNumber>
    </recommendedName>
    <alternativeName>
        <fullName evidence="20">DNA cross-link repair 1B protein</fullName>
    </alternativeName>
    <alternativeName>
        <fullName evidence="21">SNM1 homolog B</fullName>
    </alternativeName>
</protein>
<dbReference type="GO" id="GO:0003684">
    <property type="term" value="F:damaged DNA binding"/>
    <property type="evidence" value="ECO:0007669"/>
    <property type="project" value="TreeGrafter"/>
</dbReference>
<evidence type="ECO:0000259" key="23">
    <source>
        <dbReference type="Pfam" id="PF07522"/>
    </source>
</evidence>
<organism evidence="25 26">
    <name type="scientific">Acipenser oxyrinchus oxyrinchus</name>
    <dbReference type="NCBI Taxonomy" id="40147"/>
    <lineage>
        <taxon>Eukaryota</taxon>
        <taxon>Metazoa</taxon>
        <taxon>Chordata</taxon>
        <taxon>Craniata</taxon>
        <taxon>Vertebrata</taxon>
        <taxon>Euteleostomi</taxon>
        <taxon>Actinopterygii</taxon>
        <taxon>Chondrostei</taxon>
        <taxon>Acipenseriformes</taxon>
        <taxon>Acipenseridae</taxon>
        <taxon>Acipenser</taxon>
    </lineage>
</organism>
<evidence type="ECO:0000256" key="17">
    <source>
        <dbReference type="ARBA" id="ARBA00023212"/>
    </source>
</evidence>
<evidence type="ECO:0000256" key="16">
    <source>
        <dbReference type="ARBA" id="ARBA00023204"/>
    </source>
</evidence>
<evidence type="ECO:0000256" key="20">
    <source>
        <dbReference type="ARBA" id="ARBA00041693"/>
    </source>
</evidence>